<dbReference type="EMBL" id="CADCTK010000449">
    <property type="protein sequence ID" value="CAA9252700.1"/>
    <property type="molecule type" value="Genomic_DNA"/>
</dbReference>
<dbReference type="NCBIfam" id="NF009508">
    <property type="entry name" value="PRK12866.1"/>
    <property type="match status" value="1"/>
</dbReference>
<name>A0A6J4II06_9CHLR</name>
<protein>
    <recommendedName>
        <fullName evidence="2">YCII-related domain-containing protein</fullName>
    </recommendedName>
</protein>
<dbReference type="InterPro" id="IPR011008">
    <property type="entry name" value="Dimeric_a/b-barrel"/>
</dbReference>
<gene>
    <name evidence="3" type="ORF">AVDCRST_MAG26-1964</name>
</gene>
<dbReference type="InterPro" id="IPR005545">
    <property type="entry name" value="YCII"/>
</dbReference>
<reference evidence="3" key="1">
    <citation type="submission" date="2020-02" db="EMBL/GenBank/DDBJ databases">
        <authorList>
            <person name="Meier V. D."/>
        </authorList>
    </citation>
    <scope>NUCLEOTIDE SEQUENCE</scope>
    <source>
        <strain evidence="3">AVDCRST_MAG26</strain>
    </source>
</reference>
<evidence type="ECO:0000313" key="3">
    <source>
        <dbReference type="EMBL" id="CAA9252700.1"/>
    </source>
</evidence>
<comment type="similarity">
    <text evidence="1">Belongs to the YciI family.</text>
</comment>
<feature type="domain" description="YCII-related" evidence="2">
    <location>
        <begin position="46"/>
        <end position="130"/>
    </location>
</feature>
<dbReference type="Gene3D" id="3.30.70.1060">
    <property type="entry name" value="Dimeric alpha+beta barrel"/>
    <property type="match status" value="1"/>
</dbReference>
<dbReference type="SUPFAM" id="SSF54909">
    <property type="entry name" value="Dimeric alpha+beta barrel"/>
    <property type="match status" value="1"/>
</dbReference>
<dbReference type="AlphaFoldDB" id="A0A6J4II06"/>
<dbReference type="Pfam" id="PF03795">
    <property type="entry name" value="YCII"/>
    <property type="match status" value="1"/>
</dbReference>
<dbReference type="PANTHER" id="PTHR33606">
    <property type="entry name" value="PROTEIN YCII"/>
    <property type="match status" value="1"/>
</dbReference>
<proteinExistence type="inferred from homology"/>
<evidence type="ECO:0000256" key="1">
    <source>
        <dbReference type="ARBA" id="ARBA00007689"/>
    </source>
</evidence>
<dbReference type="PANTHER" id="PTHR33606:SF3">
    <property type="entry name" value="PROTEIN YCII"/>
    <property type="match status" value="1"/>
</dbReference>
<accession>A0A6J4II06</accession>
<sequence length="146" mass="16179">MSIIGFAVLRVERPGLRDEALLDQSRKIEDHVAQAYAGRCGREEYMHYLLMYEFVDDYLERRGAFRDEHLGLAWEAHARGELVLGGALADPVDGAILLFQGEAAAAERFAAADPYVRHGLVTRWRVRPWTTVVGTDAASPVRPGGG</sequence>
<dbReference type="InterPro" id="IPR051807">
    <property type="entry name" value="Sec-metab_biosynth-assoc"/>
</dbReference>
<evidence type="ECO:0000259" key="2">
    <source>
        <dbReference type="Pfam" id="PF03795"/>
    </source>
</evidence>
<organism evidence="3">
    <name type="scientific">uncultured Chloroflexia bacterium</name>
    <dbReference type="NCBI Taxonomy" id="1672391"/>
    <lineage>
        <taxon>Bacteria</taxon>
        <taxon>Bacillati</taxon>
        <taxon>Chloroflexota</taxon>
        <taxon>Chloroflexia</taxon>
        <taxon>environmental samples</taxon>
    </lineage>
</organism>